<feature type="transmembrane region" description="Helical" evidence="1">
    <location>
        <begin position="147"/>
        <end position="166"/>
    </location>
</feature>
<feature type="transmembrane region" description="Helical" evidence="1">
    <location>
        <begin position="21"/>
        <end position="38"/>
    </location>
</feature>
<keyword evidence="3" id="KW-1185">Reference proteome</keyword>
<comment type="caution">
    <text evidence="2">The sequence shown here is derived from an EMBL/GenBank/DDBJ whole genome shotgun (WGS) entry which is preliminary data.</text>
</comment>
<name>A0A917Z880_9ACTN</name>
<dbReference type="EMBL" id="BMNH01000021">
    <property type="protein sequence ID" value="GGO77152.1"/>
    <property type="molecule type" value="Genomic_DNA"/>
</dbReference>
<evidence type="ECO:0000256" key="1">
    <source>
        <dbReference type="SAM" id="Phobius"/>
    </source>
</evidence>
<evidence type="ECO:0008006" key="4">
    <source>
        <dbReference type="Google" id="ProtNLM"/>
    </source>
</evidence>
<dbReference type="PANTHER" id="PTHR37305">
    <property type="entry name" value="INTEGRAL MEMBRANE PROTEIN-RELATED"/>
    <property type="match status" value="1"/>
</dbReference>
<dbReference type="Pfam" id="PF12730">
    <property type="entry name" value="ABC2_membrane_4"/>
    <property type="match status" value="1"/>
</dbReference>
<dbReference type="Proteomes" id="UP000646523">
    <property type="component" value="Unassembled WGS sequence"/>
</dbReference>
<dbReference type="RefSeq" id="WP_225263830.1">
    <property type="nucleotide sequence ID" value="NZ_BMNH01000021.1"/>
</dbReference>
<keyword evidence="1" id="KW-0472">Membrane</keyword>
<evidence type="ECO:0000313" key="3">
    <source>
        <dbReference type="Proteomes" id="UP000646523"/>
    </source>
</evidence>
<evidence type="ECO:0000313" key="2">
    <source>
        <dbReference type="EMBL" id="GGO77152.1"/>
    </source>
</evidence>
<protein>
    <recommendedName>
        <fullName evidence="4">ABC transporter permease</fullName>
    </recommendedName>
</protein>
<feature type="transmembrane region" description="Helical" evidence="1">
    <location>
        <begin position="173"/>
        <end position="191"/>
    </location>
</feature>
<keyword evidence="1" id="KW-0812">Transmembrane</keyword>
<dbReference type="AlphaFoldDB" id="A0A917Z880"/>
<accession>A0A917Z880</accession>
<gene>
    <name evidence="2" type="ORF">GCM10012289_56160</name>
</gene>
<proteinExistence type="predicted"/>
<organism evidence="2 3">
    <name type="scientific">Nonomuraea cavernae</name>
    <dbReference type="NCBI Taxonomy" id="2045107"/>
    <lineage>
        <taxon>Bacteria</taxon>
        <taxon>Bacillati</taxon>
        <taxon>Actinomycetota</taxon>
        <taxon>Actinomycetes</taxon>
        <taxon>Streptosporangiales</taxon>
        <taxon>Streptosporangiaceae</taxon>
        <taxon>Nonomuraea</taxon>
    </lineage>
</organism>
<sequence>MRAALSSEWLKLRSVTSTFHAIGAAALMLALGLVWTFYAGELADERESIGTAAPEQGLLPLVQMSLAVIGVLAITSEHTTGTIRASLTAVPRRGALLLAKAGVVGAVTFVAAHTIILITYGVCRLIAGDRQLGFNEISFSHDLPMLLTSGLSVTVLALVGLGLGFVTRSTAGAIVSVVSLLFVLPAAATYLPPSWNTRVAAYMLPNLVPQIADQQLSRRVGDGLLFPWVALTVLLGYAVAALTIGFFMLRRRDA</sequence>
<keyword evidence="1" id="KW-1133">Transmembrane helix</keyword>
<dbReference type="PANTHER" id="PTHR37305:SF1">
    <property type="entry name" value="MEMBRANE PROTEIN"/>
    <property type="match status" value="1"/>
</dbReference>
<reference evidence="2" key="1">
    <citation type="journal article" date="2014" name="Int. J. Syst. Evol. Microbiol.">
        <title>Complete genome sequence of Corynebacterium casei LMG S-19264T (=DSM 44701T), isolated from a smear-ripened cheese.</title>
        <authorList>
            <consortium name="US DOE Joint Genome Institute (JGI-PGF)"/>
            <person name="Walter F."/>
            <person name="Albersmeier A."/>
            <person name="Kalinowski J."/>
            <person name="Ruckert C."/>
        </authorList>
    </citation>
    <scope>NUCLEOTIDE SEQUENCE</scope>
    <source>
        <strain evidence="2">CGMCC 4.7368</strain>
    </source>
</reference>
<feature type="transmembrane region" description="Helical" evidence="1">
    <location>
        <begin position="225"/>
        <end position="249"/>
    </location>
</feature>
<feature type="transmembrane region" description="Helical" evidence="1">
    <location>
        <begin position="97"/>
        <end position="127"/>
    </location>
</feature>
<reference evidence="2" key="2">
    <citation type="submission" date="2020-09" db="EMBL/GenBank/DDBJ databases">
        <authorList>
            <person name="Sun Q."/>
            <person name="Zhou Y."/>
        </authorList>
    </citation>
    <scope>NUCLEOTIDE SEQUENCE</scope>
    <source>
        <strain evidence="2">CGMCC 4.7368</strain>
    </source>
</reference>
<feature type="transmembrane region" description="Helical" evidence="1">
    <location>
        <begin position="58"/>
        <end position="76"/>
    </location>
</feature>